<dbReference type="PIRSF" id="PIRSF002741">
    <property type="entry name" value="MppA"/>
    <property type="match status" value="1"/>
</dbReference>
<evidence type="ECO:0000313" key="7">
    <source>
        <dbReference type="EMBL" id="MBS7809665.1"/>
    </source>
</evidence>
<dbReference type="InterPro" id="IPR030678">
    <property type="entry name" value="Peptide/Ni-bd"/>
</dbReference>
<evidence type="ECO:0000256" key="3">
    <source>
        <dbReference type="ARBA" id="ARBA00022448"/>
    </source>
</evidence>
<dbReference type="CDD" id="cd08498">
    <property type="entry name" value="PBP2_NikA_DppA_OppA_like_2"/>
    <property type="match status" value="1"/>
</dbReference>
<evidence type="ECO:0000256" key="4">
    <source>
        <dbReference type="ARBA" id="ARBA00022729"/>
    </source>
</evidence>
<comment type="caution">
    <text evidence="7">The sequence shown here is derived from an EMBL/GenBank/DDBJ whole genome shotgun (WGS) entry which is preliminary data.</text>
</comment>
<evidence type="ECO:0000259" key="6">
    <source>
        <dbReference type="Pfam" id="PF00496"/>
    </source>
</evidence>
<dbReference type="InterPro" id="IPR000914">
    <property type="entry name" value="SBP_5_dom"/>
</dbReference>
<dbReference type="SUPFAM" id="SSF53850">
    <property type="entry name" value="Periplasmic binding protein-like II"/>
    <property type="match status" value="1"/>
</dbReference>
<accession>A0ABS5Q7S7</accession>
<dbReference type="EMBL" id="JAHCDA010000001">
    <property type="protein sequence ID" value="MBS7809665.1"/>
    <property type="molecule type" value="Genomic_DNA"/>
</dbReference>
<organism evidence="7 8">
    <name type="scientific">Roseococcus pinisoli</name>
    <dbReference type="NCBI Taxonomy" id="2835040"/>
    <lineage>
        <taxon>Bacteria</taxon>
        <taxon>Pseudomonadati</taxon>
        <taxon>Pseudomonadota</taxon>
        <taxon>Alphaproteobacteria</taxon>
        <taxon>Acetobacterales</taxon>
        <taxon>Roseomonadaceae</taxon>
        <taxon>Roseococcus</taxon>
    </lineage>
</organism>
<dbReference type="Proteomes" id="UP000766336">
    <property type="component" value="Unassembled WGS sequence"/>
</dbReference>
<dbReference type="Gene3D" id="3.90.76.10">
    <property type="entry name" value="Dipeptide-binding Protein, Domain 1"/>
    <property type="match status" value="1"/>
</dbReference>
<dbReference type="PANTHER" id="PTHR30290:SF9">
    <property type="entry name" value="OLIGOPEPTIDE-BINDING PROTEIN APPA"/>
    <property type="match status" value="1"/>
</dbReference>
<feature type="signal peptide" evidence="5">
    <location>
        <begin position="1"/>
        <end position="22"/>
    </location>
</feature>
<proteinExistence type="inferred from homology"/>
<keyword evidence="4 5" id="KW-0732">Signal</keyword>
<evidence type="ECO:0000313" key="8">
    <source>
        <dbReference type="Proteomes" id="UP000766336"/>
    </source>
</evidence>
<comment type="similarity">
    <text evidence="2">Belongs to the bacterial solute-binding protein 5 family.</text>
</comment>
<feature type="domain" description="Solute-binding protein family 5" evidence="6">
    <location>
        <begin position="70"/>
        <end position="436"/>
    </location>
</feature>
<protein>
    <submittedName>
        <fullName evidence="7">ABC transporter substrate-binding protein</fullName>
    </submittedName>
</protein>
<name>A0ABS5Q7S7_9PROT</name>
<dbReference type="PANTHER" id="PTHR30290">
    <property type="entry name" value="PERIPLASMIC BINDING COMPONENT OF ABC TRANSPORTER"/>
    <property type="match status" value="1"/>
</dbReference>
<dbReference type="InterPro" id="IPR039424">
    <property type="entry name" value="SBP_5"/>
</dbReference>
<dbReference type="Gene3D" id="3.10.105.10">
    <property type="entry name" value="Dipeptide-binding Protein, Domain 3"/>
    <property type="match status" value="1"/>
</dbReference>
<reference evidence="7 8" key="1">
    <citation type="submission" date="2021-05" db="EMBL/GenBank/DDBJ databases">
        <title>Roseococcus sp. XZZS9, whole genome shotgun sequencing project.</title>
        <authorList>
            <person name="Zhao G."/>
            <person name="Shen L."/>
        </authorList>
    </citation>
    <scope>NUCLEOTIDE SEQUENCE [LARGE SCALE GENOMIC DNA]</scope>
    <source>
        <strain evidence="7 8">XZZS9</strain>
    </source>
</reference>
<keyword evidence="3" id="KW-0813">Transport</keyword>
<feature type="chain" id="PRO_5047058265" evidence="5">
    <location>
        <begin position="23"/>
        <end position="527"/>
    </location>
</feature>
<dbReference type="Gene3D" id="3.40.190.10">
    <property type="entry name" value="Periplasmic binding protein-like II"/>
    <property type="match status" value="1"/>
</dbReference>
<sequence>MTLTRRALGAAASTALAAPAFAQSPTDRTLTIATGGSITSIDPHFFNATPNAALAVHIFEGIVHRTADVKFVPGLATSWRVIEPTLWEFKLRENVKWHDGRPFTAEDVAFTYGRAPNVPNSPSSYAGYLRSLKRIEIIDPLTIRFHTHVPNPILPIDLASVFIVSKHVGEGATTEDYNSGKAAIGTGPYKLASYQPNNRTELVRNDDYWGEREPWARVSYRFIANDASRTAALLSGNIDMIDQVASSDLERLKREARTSVHETVGLRCVYLMPDFSRDGPVPFVTDNNGQPLPQNPFKDARVRRALSIAINRQNIVERVMEGQATATNQWLPPGAFGYTPDVTVPTADIEQARRLLAEAGHPDGFRLTLHTPNDRFPNDSRIAQAVAQFWTRIGVQTQIEALPWSSMAARASRQEFAMRLTSWGSVTGEAAFMLANVMMTFNRQNRTGAANASRFSSADLDRMTNAAVSIIDDEAREGALRDVVRWVAREVPIMPLMQLNHSWATRRGLTYTARMDERTVAMGVRPV</sequence>
<comment type="subcellular location">
    <subcellularLocation>
        <location evidence="1">Periplasm</location>
    </subcellularLocation>
</comment>
<evidence type="ECO:0000256" key="1">
    <source>
        <dbReference type="ARBA" id="ARBA00004418"/>
    </source>
</evidence>
<evidence type="ECO:0000256" key="2">
    <source>
        <dbReference type="ARBA" id="ARBA00005695"/>
    </source>
</evidence>
<dbReference type="Pfam" id="PF00496">
    <property type="entry name" value="SBP_bac_5"/>
    <property type="match status" value="1"/>
</dbReference>
<keyword evidence="8" id="KW-1185">Reference proteome</keyword>
<evidence type="ECO:0000256" key="5">
    <source>
        <dbReference type="SAM" id="SignalP"/>
    </source>
</evidence>
<gene>
    <name evidence="7" type="ORF">KHU32_01865</name>
</gene>